<keyword evidence="1" id="KW-0472">Membrane</keyword>
<protein>
    <submittedName>
        <fullName evidence="2">Uncharacterized protein</fullName>
    </submittedName>
</protein>
<keyword evidence="1" id="KW-0812">Transmembrane</keyword>
<evidence type="ECO:0000313" key="3">
    <source>
        <dbReference type="Proteomes" id="UP000829194"/>
    </source>
</evidence>
<evidence type="ECO:0000256" key="1">
    <source>
        <dbReference type="SAM" id="Phobius"/>
    </source>
</evidence>
<dbReference type="Proteomes" id="UP000829194">
    <property type="component" value="Chromosome"/>
</dbReference>
<keyword evidence="3" id="KW-1185">Reference proteome</keyword>
<sequence>MSESSGRWVARCGAALCVAVSGAAGATRQCPPGSGEKSTLFWAAGWSVFGLFLLLGLWPS</sequence>
<accession>A0ABY3X717</accession>
<keyword evidence="1" id="KW-1133">Transmembrane helix</keyword>
<name>A0ABY3X717_9GAMM</name>
<proteinExistence type="predicted"/>
<reference evidence="2 3" key="1">
    <citation type="submission" date="2022-03" db="EMBL/GenBank/DDBJ databases">
        <title>Complete genome sequence of Lysobacter capsici VKM B-2533 and Lysobacter gummosus 10.1.1, promising sources of lytic agents.</title>
        <authorList>
            <person name="Tarlachkov S.V."/>
            <person name="Kudryakova I.V."/>
            <person name="Afoshin A.S."/>
            <person name="Leontyevskaya E.A."/>
            <person name="Leontyevskaya N.V."/>
        </authorList>
    </citation>
    <scope>NUCLEOTIDE SEQUENCE [LARGE SCALE GENOMIC DNA]</scope>
    <source>
        <strain evidence="2 3">10.1.1</strain>
    </source>
</reference>
<feature type="transmembrane region" description="Helical" evidence="1">
    <location>
        <begin position="41"/>
        <end position="58"/>
    </location>
</feature>
<dbReference type="RefSeq" id="WP_148648987.1">
    <property type="nucleotide sequence ID" value="NZ_CP011131.1"/>
</dbReference>
<evidence type="ECO:0000313" key="2">
    <source>
        <dbReference type="EMBL" id="UNP28367.1"/>
    </source>
</evidence>
<dbReference type="EMBL" id="CP093547">
    <property type="protein sequence ID" value="UNP28367.1"/>
    <property type="molecule type" value="Genomic_DNA"/>
</dbReference>
<organism evidence="2 3">
    <name type="scientific">Lysobacter gummosus</name>
    <dbReference type="NCBI Taxonomy" id="262324"/>
    <lineage>
        <taxon>Bacteria</taxon>
        <taxon>Pseudomonadati</taxon>
        <taxon>Pseudomonadota</taxon>
        <taxon>Gammaproteobacteria</taxon>
        <taxon>Lysobacterales</taxon>
        <taxon>Lysobacteraceae</taxon>
        <taxon>Lysobacter</taxon>
    </lineage>
</organism>
<gene>
    <name evidence="2" type="ORF">MOV92_17965</name>
</gene>